<dbReference type="GO" id="GO:0005524">
    <property type="term" value="F:ATP binding"/>
    <property type="evidence" value="ECO:0007669"/>
    <property type="project" value="UniProtKB-KW"/>
</dbReference>
<evidence type="ECO:0000256" key="4">
    <source>
        <dbReference type="ARBA" id="ARBA00022692"/>
    </source>
</evidence>
<dbReference type="RefSeq" id="WP_323467315.1">
    <property type="nucleotide sequence ID" value="NZ_CP144224.1"/>
</dbReference>
<dbReference type="Gene3D" id="3.40.50.300">
    <property type="entry name" value="P-loop containing nucleotide triphosphate hydrolases"/>
    <property type="match status" value="1"/>
</dbReference>
<keyword evidence="6 12" id="KW-0067">ATP-binding</keyword>
<dbReference type="FunFam" id="3.40.50.300:FF:000221">
    <property type="entry name" value="Multidrug ABC transporter ATP-binding protein"/>
    <property type="match status" value="1"/>
</dbReference>
<dbReference type="PANTHER" id="PTHR43394">
    <property type="entry name" value="ATP-DEPENDENT PERMEASE MDL1, MITOCHONDRIAL"/>
    <property type="match status" value="1"/>
</dbReference>
<keyword evidence="4 9" id="KW-0812">Transmembrane</keyword>
<dbReference type="GO" id="GO:0016887">
    <property type="term" value="F:ATP hydrolysis activity"/>
    <property type="evidence" value="ECO:0007669"/>
    <property type="project" value="InterPro"/>
</dbReference>
<sequence>MRKIFSFIKPYRFPMWIAIVLMLVELAVELFHPLLLARIIDEGVVAGDIDIVIRWGLIMIGMSFLAFLSGVINSFYAAHVSQSTGFDLRQSMYTRVQSFAYSKLQNFETSSLITRMTNDVTQIQNTIFMSLRIMMRAPLLVIGGTIMAFVVNAKLALFLVVTIPILMFFLIWMMKKGGSMFREVQNKLDQLNHVMRENLKGIRIIKAFVRRNHEGKRFNKDNEQLKDQTIKALRLMEVTMPVLLLLMNGAIIGVLWFGAIDVGANQAQVGEVVAIINYATRITSALTVFSMIIIVFSRARASAARIDEVLSTETGMEDGDIETAIEQSKQSDKHIEFNHVTFNYPRSQKDVLKDLSFYVKRGETVAILGATGSGKSSLFQLIPRLYDPQKGSISIDGIDLREWEMGKLRQMMGYVPQESLLFTGSIKENLSWGRKESTEREMEASAKAAQIHDTITALPKQYETRIGQKGVNLSGGQKQRISIARALIRQPRILLLDDSTSALDMKTERKFLKALEEYPCTTLIITQKIKTAMAADRIFLLDQGRMLAEGSHEELLKYSDLYQQIAQSQLGKEEIHHV</sequence>
<dbReference type="PROSITE" id="PS00211">
    <property type="entry name" value="ABC_TRANSPORTER_1"/>
    <property type="match status" value="1"/>
</dbReference>
<evidence type="ECO:0000256" key="7">
    <source>
        <dbReference type="ARBA" id="ARBA00022989"/>
    </source>
</evidence>
<keyword evidence="2" id="KW-0813">Transport</keyword>
<dbReference type="PROSITE" id="PS50893">
    <property type="entry name" value="ABC_TRANSPORTER_2"/>
    <property type="match status" value="1"/>
</dbReference>
<dbReference type="InterPro" id="IPR027417">
    <property type="entry name" value="P-loop_NTPase"/>
</dbReference>
<evidence type="ECO:0000256" key="6">
    <source>
        <dbReference type="ARBA" id="ARBA00022840"/>
    </source>
</evidence>
<dbReference type="FunFam" id="1.20.1560.10:FF:000040">
    <property type="entry name" value="Multidrug ABC transporter ATP-binding protein"/>
    <property type="match status" value="1"/>
</dbReference>
<name>A0AAJ2NQH9_ALKPS</name>
<keyword evidence="7 9" id="KW-1133">Transmembrane helix</keyword>
<feature type="transmembrane region" description="Helical" evidence="9">
    <location>
        <begin position="238"/>
        <end position="260"/>
    </location>
</feature>
<dbReference type="Proteomes" id="UP001285636">
    <property type="component" value="Unassembled WGS sequence"/>
</dbReference>
<dbReference type="Pfam" id="PF00664">
    <property type="entry name" value="ABC_membrane"/>
    <property type="match status" value="1"/>
</dbReference>
<dbReference type="InterPro" id="IPR017871">
    <property type="entry name" value="ABC_transporter-like_CS"/>
</dbReference>
<evidence type="ECO:0000256" key="9">
    <source>
        <dbReference type="SAM" id="Phobius"/>
    </source>
</evidence>
<evidence type="ECO:0000256" key="3">
    <source>
        <dbReference type="ARBA" id="ARBA00022475"/>
    </source>
</evidence>
<feature type="domain" description="ABC transmembrane type-1" evidence="11">
    <location>
        <begin position="16"/>
        <end position="298"/>
    </location>
</feature>
<dbReference type="InterPro" id="IPR036640">
    <property type="entry name" value="ABC1_TM_sf"/>
</dbReference>
<gene>
    <name evidence="12" type="ORF">RYX45_15760</name>
</gene>
<dbReference type="GO" id="GO:0015421">
    <property type="term" value="F:ABC-type oligopeptide transporter activity"/>
    <property type="evidence" value="ECO:0007669"/>
    <property type="project" value="TreeGrafter"/>
</dbReference>
<evidence type="ECO:0000313" key="13">
    <source>
        <dbReference type="Proteomes" id="UP001285636"/>
    </source>
</evidence>
<dbReference type="PANTHER" id="PTHR43394:SF1">
    <property type="entry name" value="ATP-BINDING CASSETTE SUB-FAMILY B MEMBER 10, MITOCHONDRIAL"/>
    <property type="match status" value="1"/>
</dbReference>
<feature type="transmembrane region" description="Helical" evidence="9">
    <location>
        <begin position="52"/>
        <end position="76"/>
    </location>
</feature>
<feature type="transmembrane region" description="Helical" evidence="9">
    <location>
        <begin position="156"/>
        <end position="174"/>
    </location>
</feature>
<protein>
    <submittedName>
        <fullName evidence="12">ABC transporter ATP-binding protein</fullName>
    </submittedName>
</protein>
<feature type="transmembrane region" description="Helical" evidence="9">
    <location>
        <begin position="12"/>
        <end position="32"/>
    </location>
</feature>
<comment type="subcellular location">
    <subcellularLocation>
        <location evidence="1">Cell membrane</location>
        <topology evidence="1">Multi-pass membrane protein</topology>
    </subcellularLocation>
</comment>
<keyword evidence="8 9" id="KW-0472">Membrane</keyword>
<proteinExistence type="predicted"/>
<accession>A0AAJ2NQH9</accession>
<dbReference type="AlphaFoldDB" id="A0AAJ2NQH9"/>
<dbReference type="InterPro" id="IPR011527">
    <property type="entry name" value="ABC1_TM_dom"/>
</dbReference>
<evidence type="ECO:0000313" key="12">
    <source>
        <dbReference type="EMBL" id="MDV2886648.1"/>
    </source>
</evidence>
<evidence type="ECO:0000259" key="11">
    <source>
        <dbReference type="PROSITE" id="PS50929"/>
    </source>
</evidence>
<dbReference type="SUPFAM" id="SSF52540">
    <property type="entry name" value="P-loop containing nucleoside triphosphate hydrolases"/>
    <property type="match status" value="1"/>
</dbReference>
<dbReference type="CDD" id="cd18548">
    <property type="entry name" value="ABC_6TM_Tm287_like"/>
    <property type="match status" value="1"/>
</dbReference>
<feature type="domain" description="ABC transporter" evidence="10">
    <location>
        <begin position="335"/>
        <end position="568"/>
    </location>
</feature>
<organism evidence="12 13">
    <name type="scientific">Alkalihalophilus pseudofirmus</name>
    <name type="common">Bacillus pseudofirmus</name>
    <dbReference type="NCBI Taxonomy" id="79885"/>
    <lineage>
        <taxon>Bacteria</taxon>
        <taxon>Bacillati</taxon>
        <taxon>Bacillota</taxon>
        <taxon>Bacilli</taxon>
        <taxon>Bacillales</taxon>
        <taxon>Bacillaceae</taxon>
        <taxon>Alkalihalophilus</taxon>
    </lineage>
</organism>
<dbReference type="InterPro" id="IPR003593">
    <property type="entry name" value="AAA+_ATPase"/>
</dbReference>
<evidence type="ECO:0000259" key="10">
    <source>
        <dbReference type="PROSITE" id="PS50893"/>
    </source>
</evidence>
<dbReference type="PROSITE" id="PS50929">
    <property type="entry name" value="ABC_TM1F"/>
    <property type="match status" value="1"/>
</dbReference>
<dbReference type="GO" id="GO:0005886">
    <property type="term" value="C:plasma membrane"/>
    <property type="evidence" value="ECO:0007669"/>
    <property type="project" value="UniProtKB-SubCell"/>
</dbReference>
<dbReference type="InterPro" id="IPR003439">
    <property type="entry name" value="ABC_transporter-like_ATP-bd"/>
</dbReference>
<reference evidence="12" key="1">
    <citation type="submission" date="2023-10" db="EMBL/GenBank/DDBJ databases">
        <title>Screening of Alkalihalophilus pseudofirmusBZ-TG-HK211 and Its Alleviation of Salt Stress on Rapeseed Growth.</title>
        <authorList>
            <person name="Zhao B."/>
            <person name="Guo T."/>
        </authorList>
    </citation>
    <scope>NUCLEOTIDE SEQUENCE</scope>
    <source>
        <strain evidence="12">BZ-TG-HK211</strain>
    </source>
</reference>
<feature type="transmembrane region" description="Helical" evidence="9">
    <location>
        <begin position="272"/>
        <end position="296"/>
    </location>
</feature>
<evidence type="ECO:0000256" key="2">
    <source>
        <dbReference type="ARBA" id="ARBA00022448"/>
    </source>
</evidence>
<dbReference type="SUPFAM" id="SSF90123">
    <property type="entry name" value="ABC transporter transmembrane region"/>
    <property type="match status" value="1"/>
</dbReference>
<dbReference type="Pfam" id="PF00005">
    <property type="entry name" value="ABC_tran"/>
    <property type="match status" value="1"/>
</dbReference>
<keyword evidence="3" id="KW-1003">Cell membrane</keyword>
<comment type="caution">
    <text evidence="12">The sequence shown here is derived from an EMBL/GenBank/DDBJ whole genome shotgun (WGS) entry which is preliminary data.</text>
</comment>
<dbReference type="SMART" id="SM00382">
    <property type="entry name" value="AAA"/>
    <property type="match status" value="1"/>
</dbReference>
<evidence type="ECO:0000256" key="8">
    <source>
        <dbReference type="ARBA" id="ARBA00023136"/>
    </source>
</evidence>
<dbReference type="Gene3D" id="1.20.1560.10">
    <property type="entry name" value="ABC transporter type 1, transmembrane domain"/>
    <property type="match status" value="1"/>
</dbReference>
<evidence type="ECO:0000256" key="1">
    <source>
        <dbReference type="ARBA" id="ARBA00004651"/>
    </source>
</evidence>
<dbReference type="EMBL" id="JAWJAY010000004">
    <property type="protein sequence ID" value="MDV2886648.1"/>
    <property type="molecule type" value="Genomic_DNA"/>
</dbReference>
<dbReference type="InterPro" id="IPR039421">
    <property type="entry name" value="Type_1_exporter"/>
</dbReference>
<keyword evidence="5" id="KW-0547">Nucleotide-binding</keyword>
<feature type="transmembrane region" description="Helical" evidence="9">
    <location>
        <begin position="133"/>
        <end position="150"/>
    </location>
</feature>
<evidence type="ECO:0000256" key="5">
    <source>
        <dbReference type="ARBA" id="ARBA00022741"/>
    </source>
</evidence>